<accession>A0ABD0M3A7</accession>
<comment type="caution">
    <text evidence="2">The sequence shown here is derived from an EMBL/GenBank/DDBJ whole genome shotgun (WGS) entry which is preliminary data.</text>
</comment>
<reference evidence="2 3" key="1">
    <citation type="journal article" date="2023" name="Sci. Data">
        <title>Genome assembly of the Korean intertidal mud-creeper Batillaria attramentaria.</title>
        <authorList>
            <person name="Patra A.K."/>
            <person name="Ho P.T."/>
            <person name="Jun S."/>
            <person name="Lee S.J."/>
            <person name="Kim Y."/>
            <person name="Won Y.J."/>
        </authorList>
    </citation>
    <scope>NUCLEOTIDE SEQUENCE [LARGE SCALE GENOMIC DNA]</scope>
    <source>
        <strain evidence="2">Wonlab-2016</strain>
    </source>
</reference>
<gene>
    <name evidence="2" type="ORF">BaRGS_00002343</name>
</gene>
<proteinExistence type="predicted"/>
<evidence type="ECO:0000313" key="2">
    <source>
        <dbReference type="EMBL" id="KAK7506231.1"/>
    </source>
</evidence>
<dbReference type="Proteomes" id="UP001519460">
    <property type="component" value="Unassembled WGS sequence"/>
</dbReference>
<keyword evidence="1" id="KW-0812">Transmembrane</keyword>
<name>A0ABD0M3A7_9CAEN</name>
<keyword evidence="3" id="KW-1185">Reference proteome</keyword>
<protein>
    <submittedName>
        <fullName evidence="2">Uncharacterized protein</fullName>
    </submittedName>
</protein>
<feature type="transmembrane region" description="Helical" evidence="1">
    <location>
        <begin position="84"/>
        <end position="106"/>
    </location>
</feature>
<evidence type="ECO:0000256" key="1">
    <source>
        <dbReference type="SAM" id="Phobius"/>
    </source>
</evidence>
<sequence>MPSYRMLPTTQEAILQYTEAYVFSVGSNSQLWSKARTVIHCYAHLQLGLMKLLISSRVAKSDLCVYMSVLKTVHFEVIMLNDDMIYVTSGWFLCQWLLVICILCLYRKSEAHEY</sequence>
<organism evidence="2 3">
    <name type="scientific">Batillaria attramentaria</name>
    <dbReference type="NCBI Taxonomy" id="370345"/>
    <lineage>
        <taxon>Eukaryota</taxon>
        <taxon>Metazoa</taxon>
        <taxon>Spiralia</taxon>
        <taxon>Lophotrochozoa</taxon>
        <taxon>Mollusca</taxon>
        <taxon>Gastropoda</taxon>
        <taxon>Caenogastropoda</taxon>
        <taxon>Sorbeoconcha</taxon>
        <taxon>Cerithioidea</taxon>
        <taxon>Batillariidae</taxon>
        <taxon>Batillaria</taxon>
    </lineage>
</organism>
<evidence type="ECO:0000313" key="3">
    <source>
        <dbReference type="Proteomes" id="UP001519460"/>
    </source>
</evidence>
<keyword evidence="1" id="KW-1133">Transmembrane helix</keyword>
<dbReference type="EMBL" id="JACVVK020000007">
    <property type="protein sequence ID" value="KAK7506231.1"/>
    <property type="molecule type" value="Genomic_DNA"/>
</dbReference>
<keyword evidence="1" id="KW-0472">Membrane</keyword>
<dbReference type="AlphaFoldDB" id="A0ABD0M3A7"/>